<organism evidence="1 2">
    <name type="scientific">Thelonectria olida</name>
    <dbReference type="NCBI Taxonomy" id="1576542"/>
    <lineage>
        <taxon>Eukaryota</taxon>
        <taxon>Fungi</taxon>
        <taxon>Dikarya</taxon>
        <taxon>Ascomycota</taxon>
        <taxon>Pezizomycotina</taxon>
        <taxon>Sordariomycetes</taxon>
        <taxon>Hypocreomycetidae</taxon>
        <taxon>Hypocreales</taxon>
        <taxon>Nectriaceae</taxon>
        <taxon>Thelonectria</taxon>
    </lineage>
</organism>
<proteinExistence type="predicted"/>
<reference evidence="1 2" key="1">
    <citation type="journal article" date="2021" name="Nat. Commun.">
        <title>Genetic determinants of endophytism in the Arabidopsis root mycobiome.</title>
        <authorList>
            <person name="Mesny F."/>
            <person name="Miyauchi S."/>
            <person name="Thiergart T."/>
            <person name="Pickel B."/>
            <person name="Atanasova L."/>
            <person name="Karlsson M."/>
            <person name="Huettel B."/>
            <person name="Barry K.W."/>
            <person name="Haridas S."/>
            <person name="Chen C."/>
            <person name="Bauer D."/>
            <person name="Andreopoulos W."/>
            <person name="Pangilinan J."/>
            <person name="LaButti K."/>
            <person name="Riley R."/>
            <person name="Lipzen A."/>
            <person name="Clum A."/>
            <person name="Drula E."/>
            <person name="Henrissat B."/>
            <person name="Kohler A."/>
            <person name="Grigoriev I.V."/>
            <person name="Martin F.M."/>
            <person name="Hacquard S."/>
        </authorList>
    </citation>
    <scope>NUCLEOTIDE SEQUENCE [LARGE SCALE GENOMIC DNA]</scope>
    <source>
        <strain evidence="1 2">MPI-CAGE-CH-0241</strain>
    </source>
</reference>
<evidence type="ECO:0000313" key="2">
    <source>
        <dbReference type="Proteomes" id="UP000777438"/>
    </source>
</evidence>
<name>A0A9P9APP1_9HYPO</name>
<comment type="caution">
    <text evidence="1">The sequence shown here is derived from an EMBL/GenBank/DDBJ whole genome shotgun (WGS) entry which is preliminary data.</text>
</comment>
<dbReference type="OrthoDB" id="4538483at2759"/>
<accession>A0A9P9APP1</accession>
<evidence type="ECO:0000313" key="1">
    <source>
        <dbReference type="EMBL" id="KAH6889181.1"/>
    </source>
</evidence>
<keyword evidence="2" id="KW-1185">Reference proteome</keyword>
<dbReference type="EMBL" id="JAGPYM010000011">
    <property type="protein sequence ID" value="KAH6889181.1"/>
    <property type="molecule type" value="Genomic_DNA"/>
</dbReference>
<sequence length="379" mass="42248">MTSPLVGPVSGIEDGTSHIFELDDLKAHLQEVSSQPNAKLLDGSLIERVYLQLNERNVLPVTEVLLSPVADILFRTNQDARPLIALARKLIVPLTFSQLRELAGPDELMIALGSEWPGANLLALEILSSAGRNAAKVAVLRDHPEVTRQMMSLCLNSEDVSVSQTAMRVLRTLLEANHESVRPNGVHHHAANGNDGPADLPFDNVLWRQLFSDEQGLLTILDSCHATSANTAEDMKRITTAQGRLLEFLPQLIHVNPDAISTARFPERYRLTQETSLPGGYGVLQWAALEMIDRTDELMYRQLLDFWRALILRVYIESETSCIRTILSAMMHSAVWHDEGLIEVFRQIPDQAIHLYQAGEVEADAMRQGLSAFIQQLIE</sequence>
<protein>
    <submittedName>
        <fullName evidence="1">Uncharacterized protein</fullName>
    </submittedName>
</protein>
<dbReference type="Proteomes" id="UP000777438">
    <property type="component" value="Unassembled WGS sequence"/>
</dbReference>
<gene>
    <name evidence="1" type="ORF">B0T10DRAFT_48178</name>
</gene>
<dbReference type="AlphaFoldDB" id="A0A9P9APP1"/>